<keyword evidence="4" id="KW-0238">DNA-binding</keyword>
<reference evidence="7" key="1">
    <citation type="submission" date="2021-01" db="EMBL/GenBank/DDBJ databases">
        <authorList>
            <person name="Corre E."/>
            <person name="Pelletier E."/>
            <person name="Niang G."/>
            <person name="Scheremetjew M."/>
            <person name="Finn R."/>
            <person name="Kale V."/>
            <person name="Holt S."/>
            <person name="Cochrane G."/>
            <person name="Meng A."/>
            <person name="Brown T."/>
            <person name="Cohen L."/>
        </authorList>
    </citation>
    <scope>NUCLEOTIDE SEQUENCE</scope>
    <source>
        <strain evidence="7">B650</strain>
    </source>
</reference>
<keyword evidence="3" id="KW-0731">Sigma factor</keyword>
<dbReference type="InterPro" id="IPR013325">
    <property type="entry name" value="RNA_pol_sigma_r2"/>
</dbReference>
<dbReference type="Gene3D" id="1.10.601.10">
    <property type="entry name" value="RNA Polymerase Primary Sigma Factor"/>
    <property type="match status" value="1"/>
</dbReference>
<accession>A0A7S2KDD6</accession>
<dbReference type="InterPro" id="IPR036388">
    <property type="entry name" value="WH-like_DNA-bd_sf"/>
</dbReference>
<evidence type="ECO:0000256" key="1">
    <source>
        <dbReference type="ARBA" id="ARBA00007788"/>
    </source>
</evidence>
<dbReference type="CDD" id="cd06171">
    <property type="entry name" value="Sigma70_r4"/>
    <property type="match status" value="1"/>
</dbReference>
<dbReference type="GO" id="GO:0006352">
    <property type="term" value="P:DNA-templated transcription initiation"/>
    <property type="evidence" value="ECO:0007669"/>
    <property type="project" value="InterPro"/>
</dbReference>
<dbReference type="Gene3D" id="1.10.10.10">
    <property type="entry name" value="Winged helix-like DNA-binding domain superfamily/Winged helix DNA-binding domain"/>
    <property type="match status" value="2"/>
</dbReference>
<dbReference type="InterPro" id="IPR013324">
    <property type="entry name" value="RNA_pol_sigma_r3/r4-like"/>
</dbReference>
<comment type="similarity">
    <text evidence="1">Belongs to the sigma-70 factor family.</text>
</comment>
<keyword evidence="2" id="KW-0805">Transcription regulation</keyword>
<dbReference type="InterPro" id="IPR000943">
    <property type="entry name" value="RNA_pol_sigma70"/>
</dbReference>
<dbReference type="EMBL" id="HBGY01012879">
    <property type="protein sequence ID" value="CAD9573590.1"/>
    <property type="molecule type" value="Transcribed_RNA"/>
</dbReference>
<organism evidence="7">
    <name type="scientific">Leptocylindrus danicus</name>
    <dbReference type="NCBI Taxonomy" id="163516"/>
    <lineage>
        <taxon>Eukaryota</taxon>
        <taxon>Sar</taxon>
        <taxon>Stramenopiles</taxon>
        <taxon>Ochrophyta</taxon>
        <taxon>Bacillariophyta</taxon>
        <taxon>Coscinodiscophyceae</taxon>
        <taxon>Chaetocerotophycidae</taxon>
        <taxon>Leptocylindrales</taxon>
        <taxon>Leptocylindraceae</taxon>
        <taxon>Leptocylindrus</taxon>
    </lineage>
</organism>
<proteinExistence type="inferred from homology"/>
<evidence type="ECO:0000256" key="3">
    <source>
        <dbReference type="ARBA" id="ARBA00023082"/>
    </source>
</evidence>
<dbReference type="GO" id="GO:0016987">
    <property type="term" value="F:sigma factor activity"/>
    <property type="evidence" value="ECO:0007669"/>
    <property type="project" value="UniProtKB-KW"/>
</dbReference>
<dbReference type="PANTHER" id="PTHR30603">
    <property type="entry name" value="RNA POLYMERASE SIGMA FACTOR RPO"/>
    <property type="match status" value="1"/>
</dbReference>
<dbReference type="SUPFAM" id="SSF88946">
    <property type="entry name" value="Sigma2 domain of RNA polymerase sigma factors"/>
    <property type="match status" value="1"/>
</dbReference>
<sequence>MRLVISIARRYQKVGVNLQDLVQEGSLGLMRAAEKYDPSRGFKFSTYASWWIQQAVFRAIAYHSRTIRLPVHVHNLLNKARKVRSELQSELGRQPTDDEVASKLGMEPEKLSKILRLTRKSISLEQPRFQQNPKDHGQESDMVVGDMAIVLNPGEEDVSPENVVDNNLFHADLEEMLTILGDDEKTVIRLRYGMDDGLSRTVTGVSEILNKSKAWVRSQESRALRKLRRPWYEKKLKEHQNSLTS</sequence>
<evidence type="ECO:0000259" key="6">
    <source>
        <dbReference type="PROSITE" id="PS00715"/>
    </source>
</evidence>
<dbReference type="GO" id="GO:0003677">
    <property type="term" value="F:DNA binding"/>
    <property type="evidence" value="ECO:0007669"/>
    <property type="project" value="UniProtKB-KW"/>
</dbReference>
<name>A0A7S2KDD6_9STRA</name>
<feature type="domain" description="RNA polymerase sigma-70" evidence="6">
    <location>
        <begin position="20"/>
        <end position="33"/>
    </location>
</feature>
<evidence type="ECO:0000256" key="2">
    <source>
        <dbReference type="ARBA" id="ARBA00023015"/>
    </source>
</evidence>
<dbReference type="NCBIfam" id="TIGR02937">
    <property type="entry name" value="sigma70-ECF"/>
    <property type="match status" value="1"/>
</dbReference>
<evidence type="ECO:0000256" key="5">
    <source>
        <dbReference type="ARBA" id="ARBA00023163"/>
    </source>
</evidence>
<dbReference type="Pfam" id="PF04539">
    <property type="entry name" value="Sigma70_r3"/>
    <property type="match status" value="1"/>
</dbReference>
<evidence type="ECO:0000256" key="4">
    <source>
        <dbReference type="ARBA" id="ARBA00023125"/>
    </source>
</evidence>
<dbReference type="InterPro" id="IPR007627">
    <property type="entry name" value="RNA_pol_sigma70_r2"/>
</dbReference>
<dbReference type="PROSITE" id="PS00715">
    <property type="entry name" value="SIGMA70_1"/>
    <property type="match status" value="1"/>
</dbReference>
<dbReference type="Pfam" id="PF04542">
    <property type="entry name" value="Sigma70_r2"/>
    <property type="match status" value="1"/>
</dbReference>
<dbReference type="InterPro" id="IPR007630">
    <property type="entry name" value="RNA_pol_sigma70_r4"/>
</dbReference>
<dbReference type="InterPro" id="IPR007624">
    <property type="entry name" value="RNA_pol_sigma70_r3"/>
</dbReference>
<gene>
    <name evidence="7" type="ORF">LDAN0321_LOCUS8221</name>
</gene>
<dbReference type="InterPro" id="IPR050239">
    <property type="entry name" value="Sigma-70_RNA_pol_init_factors"/>
</dbReference>
<dbReference type="AlphaFoldDB" id="A0A7S2KDD6"/>
<keyword evidence="5" id="KW-0804">Transcription</keyword>
<dbReference type="PRINTS" id="PR00046">
    <property type="entry name" value="SIGMA70FCT"/>
</dbReference>
<dbReference type="SUPFAM" id="SSF88659">
    <property type="entry name" value="Sigma3 and sigma4 domains of RNA polymerase sigma factors"/>
    <property type="match status" value="2"/>
</dbReference>
<dbReference type="PANTHER" id="PTHR30603:SF47">
    <property type="entry name" value="RNA POLYMERASE SIGMA FACTOR SIGD, CHLOROPLASTIC"/>
    <property type="match status" value="1"/>
</dbReference>
<protein>
    <recommendedName>
        <fullName evidence="6">RNA polymerase sigma-70 domain-containing protein</fullName>
    </recommendedName>
</protein>
<dbReference type="Pfam" id="PF04545">
    <property type="entry name" value="Sigma70_r4"/>
    <property type="match status" value="1"/>
</dbReference>
<evidence type="ECO:0000313" key="7">
    <source>
        <dbReference type="EMBL" id="CAD9573590.1"/>
    </source>
</evidence>
<dbReference type="InterPro" id="IPR014284">
    <property type="entry name" value="RNA_pol_sigma-70_dom"/>
</dbReference>